<dbReference type="EMBL" id="RQTK01001912">
    <property type="protein sequence ID" value="RUS68944.1"/>
    <property type="molecule type" value="Genomic_DNA"/>
</dbReference>
<dbReference type="Proteomes" id="UP000271974">
    <property type="component" value="Unassembled WGS sequence"/>
</dbReference>
<proteinExistence type="predicted"/>
<keyword evidence="2" id="KW-1185">Reference proteome</keyword>
<evidence type="ECO:0000313" key="1">
    <source>
        <dbReference type="EMBL" id="RUS68944.1"/>
    </source>
</evidence>
<accession>A0A433SIU5</accession>
<gene>
    <name evidence="1" type="ORF">EGW08_023294</name>
</gene>
<protein>
    <submittedName>
        <fullName evidence="1">Uncharacterized protein</fullName>
    </submittedName>
</protein>
<reference evidence="1 2" key="1">
    <citation type="submission" date="2019-01" db="EMBL/GenBank/DDBJ databases">
        <title>A draft genome assembly of the solar-powered sea slug Elysia chlorotica.</title>
        <authorList>
            <person name="Cai H."/>
            <person name="Li Q."/>
            <person name="Fang X."/>
            <person name="Li J."/>
            <person name="Curtis N.E."/>
            <person name="Altenburger A."/>
            <person name="Shibata T."/>
            <person name="Feng M."/>
            <person name="Maeda T."/>
            <person name="Schwartz J.A."/>
            <person name="Shigenobu S."/>
            <person name="Lundholm N."/>
            <person name="Nishiyama T."/>
            <person name="Yang H."/>
            <person name="Hasebe M."/>
            <person name="Li S."/>
            <person name="Pierce S.K."/>
            <person name="Wang J."/>
        </authorList>
    </citation>
    <scope>NUCLEOTIDE SEQUENCE [LARGE SCALE GENOMIC DNA]</scope>
    <source>
        <strain evidence="1">EC2010</strain>
        <tissue evidence="1">Whole organism of an adult</tissue>
    </source>
</reference>
<organism evidence="1 2">
    <name type="scientific">Elysia chlorotica</name>
    <name type="common">Eastern emerald elysia</name>
    <name type="synonym">Sea slug</name>
    <dbReference type="NCBI Taxonomy" id="188477"/>
    <lineage>
        <taxon>Eukaryota</taxon>
        <taxon>Metazoa</taxon>
        <taxon>Spiralia</taxon>
        <taxon>Lophotrochozoa</taxon>
        <taxon>Mollusca</taxon>
        <taxon>Gastropoda</taxon>
        <taxon>Heterobranchia</taxon>
        <taxon>Euthyneura</taxon>
        <taxon>Panpulmonata</taxon>
        <taxon>Sacoglossa</taxon>
        <taxon>Placobranchoidea</taxon>
        <taxon>Plakobranchidae</taxon>
        <taxon>Elysia</taxon>
    </lineage>
</organism>
<dbReference type="AlphaFoldDB" id="A0A433SIU5"/>
<feature type="non-terminal residue" evidence="1">
    <location>
        <position position="1"/>
    </location>
</feature>
<sequence>VLRRAYEESPSCAGNRTATQEGIDDEEFCEYLYLYSISDSDTDSAVCRLVKTARDCHSFYVGRLCGNLFKWLIDRFWLARAEVYYPQCVSDLESDQTPLPPSPASVTVD</sequence>
<comment type="caution">
    <text evidence="1">The sequence shown here is derived from an EMBL/GenBank/DDBJ whole genome shotgun (WGS) entry which is preliminary data.</text>
</comment>
<name>A0A433SIU5_ELYCH</name>
<dbReference type="OrthoDB" id="6207867at2759"/>
<evidence type="ECO:0000313" key="2">
    <source>
        <dbReference type="Proteomes" id="UP000271974"/>
    </source>
</evidence>